<proteinExistence type="predicted"/>
<reference evidence="1 2" key="1">
    <citation type="journal article" date="2019" name="Environ. Microbiol.">
        <title>Species interactions and distinct microbial communities in high Arctic permafrost affected cryosols are associated with the CH4 and CO2 gas fluxes.</title>
        <authorList>
            <person name="Altshuler I."/>
            <person name="Hamel J."/>
            <person name="Turney S."/>
            <person name="Magnuson E."/>
            <person name="Levesque R."/>
            <person name="Greer C."/>
            <person name="Whyte L.G."/>
        </authorList>
    </citation>
    <scope>NUCLEOTIDE SEQUENCE [LARGE SCALE GENOMIC DNA]</scope>
    <source>
        <strain evidence="1 2">S9.2P</strain>
    </source>
</reference>
<evidence type="ECO:0000313" key="1">
    <source>
        <dbReference type="EMBL" id="TPG66533.1"/>
    </source>
</evidence>
<evidence type="ECO:0000313" key="2">
    <source>
        <dbReference type="Proteomes" id="UP000317646"/>
    </source>
</evidence>
<sequence>MLTIILLTACRPAPPLCLVVRERDDACAYVAAPGDTVIPFGRYSTAATKRFDRLALVLKPGVGWVGINRQEQVLFRAYLFDNGPDYPAEGLMRIVSATGLIGYADTATGRVVLPPRYEAAFPFDSGRAQVGSRCRSETDGEHSWWRCAEWHYIDHEGRPVPPALP</sequence>
<gene>
    <name evidence="1" type="ORF">EAH73_09015</name>
</gene>
<protein>
    <submittedName>
        <fullName evidence="1">WG repeat-containing protein</fullName>
    </submittedName>
</protein>
<dbReference type="Proteomes" id="UP000317646">
    <property type="component" value="Unassembled WGS sequence"/>
</dbReference>
<name>A0A502GZR5_9BACT</name>
<organism evidence="1 2">
    <name type="scientific">Hymenobacter nivis</name>
    <dbReference type="NCBI Taxonomy" id="1850093"/>
    <lineage>
        <taxon>Bacteria</taxon>
        <taxon>Pseudomonadati</taxon>
        <taxon>Bacteroidota</taxon>
        <taxon>Cytophagia</taxon>
        <taxon>Cytophagales</taxon>
        <taxon>Hymenobacteraceae</taxon>
        <taxon>Hymenobacter</taxon>
    </lineage>
</organism>
<dbReference type="Pfam" id="PF14903">
    <property type="entry name" value="WG_beta_rep"/>
    <property type="match status" value="1"/>
</dbReference>
<dbReference type="EMBL" id="RCYZ01000003">
    <property type="protein sequence ID" value="TPG66533.1"/>
    <property type="molecule type" value="Genomic_DNA"/>
</dbReference>
<dbReference type="InterPro" id="IPR032774">
    <property type="entry name" value="WG_beta_rep"/>
</dbReference>
<comment type="caution">
    <text evidence="1">The sequence shown here is derived from an EMBL/GenBank/DDBJ whole genome shotgun (WGS) entry which is preliminary data.</text>
</comment>
<accession>A0A502GZR5</accession>
<keyword evidence="2" id="KW-1185">Reference proteome</keyword>
<dbReference type="AlphaFoldDB" id="A0A502GZR5"/>